<proteinExistence type="predicted"/>
<accession>A0ABP1G760</accession>
<dbReference type="Pfam" id="PF13041">
    <property type="entry name" value="PPR_2"/>
    <property type="match status" value="1"/>
</dbReference>
<dbReference type="EMBL" id="CAXHTA020000018">
    <property type="protein sequence ID" value="CAL5228074.1"/>
    <property type="molecule type" value="Genomic_DNA"/>
</dbReference>
<dbReference type="PROSITE" id="PS51375">
    <property type="entry name" value="PPR"/>
    <property type="match status" value="2"/>
</dbReference>
<evidence type="ECO:0000256" key="2">
    <source>
        <dbReference type="PROSITE-ProRule" id="PRU00708"/>
    </source>
</evidence>
<dbReference type="InterPro" id="IPR002885">
    <property type="entry name" value="PPR_rpt"/>
</dbReference>
<keyword evidence="4" id="KW-1185">Reference proteome</keyword>
<dbReference type="Gene3D" id="1.25.40.10">
    <property type="entry name" value="Tetratricopeptide repeat domain"/>
    <property type="match status" value="2"/>
</dbReference>
<dbReference type="NCBIfam" id="TIGR00756">
    <property type="entry name" value="PPR"/>
    <property type="match status" value="2"/>
</dbReference>
<dbReference type="InterPro" id="IPR011990">
    <property type="entry name" value="TPR-like_helical_dom_sf"/>
</dbReference>
<evidence type="ECO:0000313" key="4">
    <source>
        <dbReference type="Proteomes" id="UP001497392"/>
    </source>
</evidence>
<evidence type="ECO:0000256" key="1">
    <source>
        <dbReference type="ARBA" id="ARBA00022737"/>
    </source>
</evidence>
<gene>
    <name evidence="3" type="primary">g11142</name>
    <name evidence="3" type="ORF">VP750_LOCUS9980</name>
</gene>
<sequence>MDFAVELLCKMRQRGINCNGHTYSCLMNICINNNDLNLALNVFQKLQDDGLQATIKPGPSTTIVFACNLREQPLQAPEVYKKMCMRRLEPTDTTYTALISAYAKADRLEDALAAYKIMISEGHRRNAITYTSLIYAAERSRQWQLALKTGPSYSAQVLNKVMETRDRPDAELYTAIIEGLWQSRSQPQRLRALSRFNVALQGNVHGLAASIPGGETALEVRCVAKLQPE</sequence>
<dbReference type="Pfam" id="PF13812">
    <property type="entry name" value="PPR_3"/>
    <property type="match status" value="1"/>
</dbReference>
<feature type="repeat" description="PPR" evidence="2">
    <location>
        <begin position="19"/>
        <end position="53"/>
    </location>
</feature>
<protein>
    <submittedName>
        <fullName evidence="3">G11142 protein</fullName>
    </submittedName>
</protein>
<dbReference type="PANTHER" id="PTHR47936">
    <property type="entry name" value="PPR_LONG DOMAIN-CONTAINING PROTEIN"/>
    <property type="match status" value="1"/>
</dbReference>
<dbReference type="Proteomes" id="UP001497392">
    <property type="component" value="Unassembled WGS sequence"/>
</dbReference>
<feature type="repeat" description="PPR" evidence="2">
    <location>
        <begin position="91"/>
        <end position="125"/>
    </location>
</feature>
<organism evidence="3 4">
    <name type="scientific">Coccomyxa viridis</name>
    <dbReference type="NCBI Taxonomy" id="1274662"/>
    <lineage>
        <taxon>Eukaryota</taxon>
        <taxon>Viridiplantae</taxon>
        <taxon>Chlorophyta</taxon>
        <taxon>core chlorophytes</taxon>
        <taxon>Trebouxiophyceae</taxon>
        <taxon>Trebouxiophyceae incertae sedis</taxon>
        <taxon>Coccomyxaceae</taxon>
        <taxon>Coccomyxa</taxon>
    </lineage>
</organism>
<comment type="caution">
    <text evidence="3">The sequence shown here is derived from an EMBL/GenBank/DDBJ whole genome shotgun (WGS) entry which is preliminary data.</text>
</comment>
<dbReference type="PANTHER" id="PTHR47936:SF1">
    <property type="entry name" value="PENTATRICOPEPTIDE REPEAT-CONTAINING PROTEIN GUN1, CHLOROPLASTIC"/>
    <property type="match status" value="1"/>
</dbReference>
<evidence type="ECO:0000313" key="3">
    <source>
        <dbReference type="EMBL" id="CAL5228074.1"/>
    </source>
</evidence>
<keyword evidence="1" id="KW-0677">Repeat</keyword>
<reference evidence="3 4" key="1">
    <citation type="submission" date="2024-06" db="EMBL/GenBank/DDBJ databases">
        <authorList>
            <person name="Kraege A."/>
            <person name="Thomma B."/>
        </authorList>
    </citation>
    <scope>NUCLEOTIDE SEQUENCE [LARGE SCALE GENOMIC DNA]</scope>
</reference>
<name>A0ABP1G760_9CHLO</name>